<keyword evidence="3" id="KW-0554">One-carbon metabolism</keyword>
<evidence type="ECO:0000259" key="6">
    <source>
        <dbReference type="PROSITE" id="PS51330"/>
    </source>
</evidence>
<organism evidence="7 8">
    <name type="scientific">Aeromonas phage 65.2</name>
    <dbReference type="NCBI Taxonomy" id="1932896"/>
    <lineage>
        <taxon>Viruses</taxon>
        <taxon>Duplodnaviria</taxon>
        <taxon>Heunggongvirae</taxon>
        <taxon>Uroviricota</taxon>
        <taxon>Caudoviricetes</taxon>
        <taxon>Pantevenvirales</taxon>
        <taxon>Straboviridae</taxon>
        <taxon>Emmerichvirinae</taxon>
        <taxon>Ishigurovirus</taxon>
        <taxon>Ishigurovirus osborne</taxon>
    </lineage>
</organism>
<reference evidence="7 8" key="1">
    <citation type="journal article" date="2017" name="Sci. Rep.">
        <title>Characterization and diversity of phages infecting Aeromonas salmonicida subsp. salmonicida.</title>
        <authorList>
            <person name="Vincent A.T."/>
            <person name="Paquet V.E."/>
            <person name="Bernatchez A."/>
            <person name="Tremblay D.M."/>
            <person name="Moineau S."/>
            <person name="Charette S.J."/>
        </authorList>
    </citation>
    <scope>NUCLEOTIDE SEQUENCE [LARGE SCALE GENOMIC DNA]</scope>
</reference>
<name>A0A219YCP3_9CAUD</name>
<dbReference type="GO" id="GO:0004146">
    <property type="term" value="F:dihydrofolate reductase activity"/>
    <property type="evidence" value="ECO:0007669"/>
    <property type="project" value="UniProtKB-EC"/>
</dbReference>
<comment type="pathway">
    <text evidence="1">Cofactor biosynthesis; tetrahydrofolate biosynthesis; 5,6,7,8-tetrahydrofolate from 7,8-dihydrofolate: step 1/1.</text>
</comment>
<evidence type="ECO:0000256" key="5">
    <source>
        <dbReference type="ARBA" id="ARBA00023002"/>
    </source>
</evidence>
<evidence type="ECO:0000256" key="4">
    <source>
        <dbReference type="ARBA" id="ARBA00022857"/>
    </source>
</evidence>
<dbReference type="PANTHER" id="PTHR48069:SF3">
    <property type="entry name" value="DIHYDROFOLATE REDUCTASE"/>
    <property type="match status" value="1"/>
</dbReference>
<dbReference type="CDD" id="cd00209">
    <property type="entry name" value="DHFR"/>
    <property type="match status" value="1"/>
</dbReference>
<dbReference type="GO" id="GO:0046655">
    <property type="term" value="P:folic acid metabolic process"/>
    <property type="evidence" value="ECO:0007669"/>
    <property type="project" value="TreeGrafter"/>
</dbReference>
<evidence type="ECO:0000256" key="1">
    <source>
        <dbReference type="ARBA" id="ARBA00004903"/>
    </source>
</evidence>
<sequence>MISLVFAVGEQLQFGHCGSMPWPHIKEDMNKFRDVTINKTVVMGRGTFESLPKRLHNRFHIVVSSSPDVVNENLEAPDLIFDDLELLEKMMDESPHADFCIIGGPSLLYHFIDRADEVHMTVVKCGSMPPAEHCDVLLDSQFTKRIPSEFDMIDCAALTTREGLNVVYTHFVKG</sequence>
<evidence type="ECO:0000256" key="2">
    <source>
        <dbReference type="ARBA" id="ARBA00012856"/>
    </source>
</evidence>
<evidence type="ECO:0000313" key="8">
    <source>
        <dbReference type="Proteomes" id="UP000225215"/>
    </source>
</evidence>
<feature type="domain" description="DHFR" evidence="6">
    <location>
        <begin position="1"/>
        <end position="173"/>
    </location>
</feature>
<keyword evidence="5 7" id="KW-0560">Oxidoreductase</keyword>
<accession>A0A219YCP3</accession>
<dbReference type="Proteomes" id="UP000225215">
    <property type="component" value="Segment"/>
</dbReference>
<dbReference type="PRINTS" id="PR00070">
    <property type="entry name" value="DHFR"/>
</dbReference>
<dbReference type="GO" id="GO:0006730">
    <property type="term" value="P:one-carbon metabolic process"/>
    <property type="evidence" value="ECO:0007669"/>
    <property type="project" value="UniProtKB-KW"/>
</dbReference>
<keyword evidence="4" id="KW-0521">NADP</keyword>
<dbReference type="PROSITE" id="PS51330">
    <property type="entry name" value="DHFR_2"/>
    <property type="match status" value="1"/>
</dbReference>
<dbReference type="Gene3D" id="3.40.430.10">
    <property type="entry name" value="Dihydrofolate Reductase, subunit A"/>
    <property type="match status" value="1"/>
</dbReference>
<dbReference type="EMBL" id="KY290955">
    <property type="protein sequence ID" value="APU01720.1"/>
    <property type="molecule type" value="Genomic_DNA"/>
</dbReference>
<dbReference type="InterPro" id="IPR001796">
    <property type="entry name" value="DHFR_dom"/>
</dbReference>
<dbReference type="GO" id="GO:0050661">
    <property type="term" value="F:NADP binding"/>
    <property type="evidence" value="ECO:0007669"/>
    <property type="project" value="InterPro"/>
</dbReference>
<dbReference type="EC" id="1.5.1.3" evidence="2"/>
<dbReference type="GO" id="GO:0046452">
    <property type="term" value="P:dihydrofolate metabolic process"/>
    <property type="evidence" value="ECO:0007669"/>
    <property type="project" value="TreeGrafter"/>
</dbReference>
<protein>
    <recommendedName>
        <fullName evidence="2">dihydrofolate reductase</fullName>
        <ecNumber evidence="2">1.5.1.3</ecNumber>
    </recommendedName>
</protein>
<dbReference type="GO" id="GO:0046654">
    <property type="term" value="P:tetrahydrofolate biosynthetic process"/>
    <property type="evidence" value="ECO:0007669"/>
    <property type="project" value="InterPro"/>
</dbReference>
<dbReference type="Pfam" id="PF00186">
    <property type="entry name" value="DHFR_1"/>
    <property type="match status" value="1"/>
</dbReference>
<dbReference type="InterPro" id="IPR012259">
    <property type="entry name" value="DHFR"/>
</dbReference>
<dbReference type="SUPFAM" id="SSF53597">
    <property type="entry name" value="Dihydrofolate reductase-like"/>
    <property type="match status" value="1"/>
</dbReference>
<evidence type="ECO:0000313" key="7">
    <source>
        <dbReference type="EMBL" id="APU01720.1"/>
    </source>
</evidence>
<dbReference type="PANTHER" id="PTHR48069">
    <property type="entry name" value="DIHYDROFOLATE REDUCTASE"/>
    <property type="match status" value="1"/>
</dbReference>
<evidence type="ECO:0000256" key="3">
    <source>
        <dbReference type="ARBA" id="ARBA00022563"/>
    </source>
</evidence>
<dbReference type="InterPro" id="IPR024072">
    <property type="entry name" value="DHFR-like_dom_sf"/>
</dbReference>
<proteinExistence type="predicted"/>